<name>Q68SU1_PLEDJ</name>
<evidence type="ECO:0000313" key="2">
    <source>
        <dbReference type="EMBL" id="AAS46749.1"/>
    </source>
</evidence>
<feature type="region of interest" description="Disordered" evidence="1">
    <location>
        <begin position="1"/>
        <end position="44"/>
    </location>
</feature>
<accession>Q68SU1</accession>
<dbReference type="EMBL" id="AY462110">
    <property type="protein sequence ID" value="AAS46749.1"/>
    <property type="molecule type" value="Genomic_DNA"/>
</dbReference>
<protein>
    <submittedName>
        <fullName evidence="2">Putative PDphb1 mating pheromone</fullName>
    </submittedName>
</protein>
<organism evidence="2">
    <name type="scientific">Pleurotus djamor</name>
    <name type="common">Pink oyster mushroom</name>
    <dbReference type="NCBI Taxonomy" id="34470"/>
    <lineage>
        <taxon>Eukaryota</taxon>
        <taxon>Fungi</taxon>
        <taxon>Dikarya</taxon>
        <taxon>Basidiomycota</taxon>
        <taxon>Agaricomycotina</taxon>
        <taxon>Agaricomycetes</taxon>
        <taxon>Agaricomycetidae</taxon>
        <taxon>Agaricales</taxon>
        <taxon>Pleurotineae</taxon>
        <taxon>Pleurotaceae</taxon>
        <taxon>Pleurotus</taxon>
    </lineage>
</organism>
<dbReference type="AlphaFoldDB" id="Q68SU1"/>
<proteinExistence type="predicted"/>
<reference evidence="2" key="1">
    <citation type="journal article" date="2004" name="Fungal Genet. Biol.">
        <title>The genetic structure and diversity of the A and B mating-type genes from the tropical oyster mushroom, Pleurotus djamor.</title>
        <authorList>
            <person name="James T.Y."/>
            <person name="Liou S.R."/>
            <person name="Vilgalys R."/>
        </authorList>
    </citation>
    <scope>NUCLEOTIDE SEQUENCE</scope>
    <source>
        <strain evidence="2">RV95/957.30</strain>
    </source>
</reference>
<feature type="compositionally biased region" description="Low complexity" evidence="1">
    <location>
        <begin position="9"/>
        <end position="19"/>
    </location>
</feature>
<evidence type="ECO:0000256" key="1">
    <source>
        <dbReference type="SAM" id="MobiDB-lite"/>
    </source>
</evidence>
<sequence length="44" mass="4717">MDAFLDFLPSISSSPSTTSAEELGSDIPLDEDTPWSPVSWCTIA</sequence>
<gene>
    <name evidence="2" type="primary">phb1</name>
</gene>